<dbReference type="Pfam" id="PF00664">
    <property type="entry name" value="ABC_membrane"/>
    <property type="match status" value="1"/>
</dbReference>
<feature type="transmembrane region" description="Helical" evidence="8">
    <location>
        <begin position="60"/>
        <end position="80"/>
    </location>
</feature>
<dbReference type="GO" id="GO:0005524">
    <property type="term" value="F:ATP binding"/>
    <property type="evidence" value="ECO:0007669"/>
    <property type="project" value="UniProtKB-KW"/>
</dbReference>
<dbReference type="InterPro" id="IPR027417">
    <property type="entry name" value="P-loop_NTPase"/>
</dbReference>
<dbReference type="Proteomes" id="UP000245698">
    <property type="component" value="Unassembled WGS sequence"/>
</dbReference>
<keyword evidence="5 11" id="KW-0067">ATP-binding</keyword>
<dbReference type="SMART" id="SM00382">
    <property type="entry name" value="AAA"/>
    <property type="match status" value="1"/>
</dbReference>
<organism evidence="11 12">
    <name type="scientific">Mesorhizobium delmotii</name>
    <dbReference type="NCBI Taxonomy" id="1631247"/>
    <lineage>
        <taxon>Bacteria</taxon>
        <taxon>Pseudomonadati</taxon>
        <taxon>Pseudomonadota</taxon>
        <taxon>Alphaproteobacteria</taxon>
        <taxon>Hyphomicrobiales</taxon>
        <taxon>Phyllobacteriaceae</taxon>
        <taxon>Mesorhizobium</taxon>
    </lineage>
</organism>
<evidence type="ECO:0000256" key="8">
    <source>
        <dbReference type="SAM" id="Phobius"/>
    </source>
</evidence>
<dbReference type="NCBIfam" id="TIGR01842">
    <property type="entry name" value="type_I_sec_PrtD"/>
    <property type="match status" value="1"/>
</dbReference>
<dbReference type="PANTHER" id="PTHR24221:SF248">
    <property type="entry name" value="ABC TRANSPORTER TRANSMEMBRANE REGION"/>
    <property type="match status" value="1"/>
</dbReference>
<dbReference type="InterPro" id="IPR036640">
    <property type="entry name" value="ABC1_TM_sf"/>
</dbReference>
<proteinExistence type="inferred from homology"/>
<evidence type="ECO:0000313" key="12">
    <source>
        <dbReference type="Proteomes" id="UP000245698"/>
    </source>
</evidence>
<evidence type="ECO:0000313" key="11">
    <source>
        <dbReference type="EMBL" id="SJM35120.1"/>
    </source>
</evidence>
<keyword evidence="12" id="KW-1185">Reference proteome</keyword>
<evidence type="ECO:0000256" key="6">
    <source>
        <dbReference type="ARBA" id="ARBA00022989"/>
    </source>
</evidence>
<dbReference type="GO" id="GO:0140359">
    <property type="term" value="F:ABC-type transporter activity"/>
    <property type="evidence" value="ECO:0007669"/>
    <property type="project" value="InterPro"/>
</dbReference>
<feature type="transmembrane region" description="Helical" evidence="8">
    <location>
        <begin position="145"/>
        <end position="174"/>
    </location>
</feature>
<comment type="similarity">
    <text evidence="2">Belongs to the ABC transporter superfamily.</text>
</comment>
<dbReference type="InterPro" id="IPR003593">
    <property type="entry name" value="AAA+_ATPase"/>
</dbReference>
<dbReference type="GO" id="GO:0034040">
    <property type="term" value="F:ATPase-coupled lipid transmembrane transporter activity"/>
    <property type="evidence" value="ECO:0007669"/>
    <property type="project" value="TreeGrafter"/>
</dbReference>
<keyword evidence="4" id="KW-0547">Nucleotide-binding</keyword>
<dbReference type="SUPFAM" id="SSF90123">
    <property type="entry name" value="ABC transporter transmembrane region"/>
    <property type="match status" value="1"/>
</dbReference>
<dbReference type="GO" id="GO:0016887">
    <property type="term" value="F:ATP hydrolysis activity"/>
    <property type="evidence" value="ECO:0007669"/>
    <property type="project" value="InterPro"/>
</dbReference>
<evidence type="ECO:0000256" key="1">
    <source>
        <dbReference type="ARBA" id="ARBA00004651"/>
    </source>
</evidence>
<protein>
    <submittedName>
        <fullName evidence="11">Alkaline protease secretion ATP-binding protein AprD</fullName>
    </submittedName>
</protein>
<dbReference type="GO" id="GO:0008233">
    <property type="term" value="F:peptidase activity"/>
    <property type="evidence" value="ECO:0007669"/>
    <property type="project" value="UniProtKB-KW"/>
</dbReference>
<keyword evidence="11" id="KW-0645">Protease</keyword>
<accession>A0A2P9AVA0</accession>
<dbReference type="GO" id="GO:0005886">
    <property type="term" value="C:plasma membrane"/>
    <property type="evidence" value="ECO:0007669"/>
    <property type="project" value="UniProtKB-SubCell"/>
</dbReference>
<dbReference type="GO" id="GO:0006508">
    <property type="term" value="P:proteolysis"/>
    <property type="evidence" value="ECO:0007669"/>
    <property type="project" value="UniProtKB-KW"/>
</dbReference>
<dbReference type="SUPFAM" id="SSF52540">
    <property type="entry name" value="P-loop containing nucleoside triphosphate hydrolases"/>
    <property type="match status" value="1"/>
</dbReference>
<feature type="domain" description="ABC transporter" evidence="9">
    <location>
        <begin position="331"/>
        <end position="566"/>
    </location>
</feature>
<dbReference type="EMBL" id="FUIG01000070">
    <property type="protein sequence ID" value="SJM35120.1"/>
    <property type="molecule type" value="Genomic_DNA"/>
</dbReference>
<dbReference type="PROSITE" id="PS50929">
    <property type="entry name" value="ABC_TM1F"/>
    <property type="match status" value="1"/>
</dbReference>
<evidence type="ECO:0000256" key="2">
    <source>
        <dbReference type="ARBA" id="ARBA00005417"/>
    </source>
</evidence>
<evidence type="ECO:0000256" key="7">
    <source>
        <dbReference type="ARBA" id="ARBA00023136"/>
    </source>
</evidence>
<evidence type="ECO:0000259" key="10">
    <source>
        <dbReference type="PROSITE" id="PS50929"/>
    </source>
</evidence>
<feature type="domain" description="ABC transmembrane type-1" evidence="10">
    <location>
        <begin position="25"/>
        <end position="300"/>
    </location>
</feature>
<dbReference type="InterPro" id="IPR011527">
    <property type="entry name" value="ABC1_TM_dom"/>
</dbReference>
<dbReference type="InterPro" id="IPR003439">
    <property type="entry name" value="ABC_transporter-like_ATP-bd"/>
</dbReference>
<dbReference type="GO" id="GO:0030253">
    <property type="term" value="P:protein secretion by the type I secretion system"/>
    <property type="evidence" value="ECO:0007669"/>
    <property type="project" value="InterPro"/>
</dbReference>
<dbReference type="GO" id="GO:0030256">
    <property type="term" value="C:type I protein secretion system complex"/>
    <property type="evidence" value="ECO:0007669"/>
    <property type="project" value="InterPro"/>
</dbReference>
<dbReference type="Gene3D" id="3.40.50.300">
    <property type="entry name" value="P-loop containing nucleotide triphosphate hydrolases"/>
    <property type="match status" value="1"/>
</dbReference>
<dbReference type="InterPro" id="IPR017871">
    <property type="entry name" value="ABC_transporter-like_CS"/>
</dbReference>
<keyword evidence="11" id="KW-0378">Hydrolase</keyword>
<evidence type="ECO:0000256" key="5">
    <source>
        <dbReference type="ARBA" id="ARBA00022840"/>
    </source>
</evidence>
<name>A0A2P9AVA0_9HYPH</name>
<dbReference type="Pfam" id="PF00005">
    <property type="entry name" value="ABC_tran"/>
    <property type="match status" value="1"/>
</dbReference>
<dbReference type="PROSITE" id="PS50893">
    <property type="entry name" value="ABC_TRANSPORTER_2"/>
    <property type="match status" value="1"/>
</dbReference>
<sequence>MSSPPFSARRPAERMLAQAGYGIGLIALLSGGVNALVLISPIYMLQIYDRVLQTYRVETLLYLSLIAVACVVVLGIFDSLRGMAASRLGRWWDETARSDIFDAALSASRLKGPNAAASMHDLQQVRSFVGSPSMLPFFDAPWTPVFLGLIFLLHPLLGLLGVFSALVLLCFAVANDLFSHTAQARLGGKPAANSVFVATAMRNSDVVHAMGMQPAVVRLHERHQDEINAISQQAGERSALVLGASKAVRIGVQIAVLGVGAYLVTLGELTAGGMIGASIVLGRALAPIEQGIGSWRSFTAAREANSRIKILLRSGQPFVEPTALPPPAGKVSVENLSLVLQGHDRPVLRQVSFVLQPGSVLAVVGPSAAGKSTLCRVLVGSWRPSTGHVRIDGAALEHWRTEDRNRHIGYLPQSIELFGGTVRQNIARLGDASDAEVVKAAQRAGCHDMILRLTKGYDTEIGEGGIFLSGGQRQRIALARALLGNPRVVVLDEPNSNLDQEGESTLIAAIAEIKQAGATVVLVSHRFAMMRVVDMIAFLRDGVLEKFGPRDQMLEELRAVPAQVGKKVAGVGEARKAAV</sequence>
<reference evidence="12" key="1">
    <citation type="submission" date="2016-12" db="EMBL/GenBank/DDBJ databases">
        <authorList>
            <person name="Brunel B."/>
        </authorList>
    </citation>
    <scope>NUCLEOTIDE SEQUENCE [LARGE SCALE GENOMIC DNA]</scope>
</reference>
<keyword evidence="3 8" id="KW-0812">Transmembrane</keyword>
<comment type="subcellular location">
    <subcellularLocation>
        <location evidence="1">Cell membrane</location>
        <topology evidence="1">Multi-pass membrane protein</topology>
    </subcellularLocation>
</comment>
<dbReference type="PROSITE" id="PS00211">
    <property type="entry name" value="ABC_TRANSPORTER_1"/>
    <property type="match status" value="1"/>
</dbReference>
<feature type="transmembrane region" description="Helical" evidence="8">
    <location>
        <begin position="21"/>
        <end position="48"/>
    </location>
</feature>
<dbReference type="PANTHER" id="PTHR24221">
    <property type="entry name" value="ATP-BINDING CASSETTE SUB-FAMILY B"/>
    <property type="match status" value="1"/>
</dbReference>
<dbReference type="InterPro" id="IPR039421">
    <property type="entry name" value="Type_1_exporter"/>
</dbReference>
<dbReference type="Gene3D" id="1.20.1560.10">
    <property type="entry name" value="ABC transporter type 1, transmembrane domain"/>
    <property type="match status" value="1"/>
</dbReference>
<dbReference type="InterPro" id="IPR010128">
    <property type="entry name" value="ATPase_T1SS_PrtD-like"/>
</dbReference>
<keyword evidence="6 8" id="KW-1133">Transmembrane helix</keyword>
<evidence type="ECO:0000256" key="3">
    <source>
        <dbReference type="ARBA" id="ARBA00022692"/>
    </source>
</evidence>
<gene>
    <name evidence="11" type="primary">aprD</name>
    <name evidence="11" type="ORF">BQ8482_60131</name>
</gene>
<evidence type="ECO:0000256" key="4">
    <source>
        <dbReference type="ARBA" id="ARBA00022741"/>
    </source>
</evidence>
<dbReference type="AlphaFoldDB" id="A0A2P9AVA0"/>
<keyword evidence="7 8" id="KW-0472">Membrane</keyword>
<evidence type="ECO:0000259" key="9">
    <source>
        <dbReference type="PROSITE" id="PS50893"/>
    </source>
</evidence>